<name>A0AAP0KRQ8_9MAGN</name>
<reference evidence="1 2" key="1">
    <citation type="submission" date="2024-01" db="EMBL/GenBank/DDBJ databases">
        <title>Genome assemblies of Stephania.</title>
        <authorList>
            <person name="Yang L."/>
        </authorList>
    </citation>
    <scope>NUCLEOTIDE SEQUENCE [LARGE SCALE GENOMIC DNA]</scope>
    <source>
        <strain evidence="1">JXDWG</strain>
        <tissue evidence="1">Leaf</tissue>
    </source>
</reference>
<dbReference type="Proteomes" id="UP001419268">
    <property type="component" value="Unassembled WGS sequence"/>
</dbReference>
<dbReference type="AlphaFoldDB" id="A0AAP0KRQ8"/>
<dbReference type="PROSITE" id="PS51257">
    <property type="entry name" value="PROKAR_LIPOPROTEIN"/>
    <property type="match status" value="1"/>
</dbReference>
<evidence type="ECO:0000313" key="1">
    <source>
        <dbReference type="EMBL" id="KAK9157025.1"/>
    </source>
</evidence>
<accession>A0AAP0KRQ8</accession>
<organism evidence="1 2">
    <name type="scientific">Stephania cephalantha</name>
    <dbReference type="NCBI Taxonomy" id="152367"/>
    <lineage>
        <taxon>Eukaryota</taxon>
        <taxon>Viridiplantae</taxon>
        <taxon>Streptophyta</taxon>
        <taxon>Embryophyta</taxon>
        <taxon>Tracheophyta</taxon>
        <taxon>Spermatophyta</taxon>
        <taxon>Magnoliopsida</taxon>
        <taxon>Ranunculales</taxon>
        <taxon>Menispermaceae</taxon>
        <taxon>Menispermoideae</taxon>
        <taxon>Cissampelideae</taxon>
        <taxon>Stephania</taxon>
    </lineage>
</organism>
<evidence type="ECO:0000313" key="2">
    <source>
        <dbReference type="Proteomes" id="UP001419268"/>
    </source>
</evidence>
<gene>
    <name evidence="1" type="ORF">Scep_003599</name>
</gene>
<comment type="caution">
    <text evidence="1">The sequence shown here is derived from an EMBL/GenBank/DDBJ whole genome shotgun (WGS) entry which is preliminary data.</text>
</comment>
<proteinExistence type="predicted"/>
<sequence>MRAVRPPTPSDVCAIFLSSSTSCHVSAFHSSSLSTAASLLASSAVDLPRDPHWCTLLVFRTICQVSVSQCQLVHSVHSSSNQLTPRLHATVACPIGAGHVLRPCKQLPTASKSASAHVSRTQPPKSISLF</sequence>
<dbReference type="EMBL" id="JBBNAG010000002">
    <property type="protein sequence ID" value="KAK9157025.1"/>
    <property type="molecule type" value="Genomic_DNA"/>
</dbReference>
<protein>
    <submittedName>
        <fullName evidence="1">Uncharacterized protein</fullName>
    </submittedName>
</protein>
<keyword evidence="2" id="KW-1185">Reference proteome</keyword>